<evidence type="ECO:0000313" key="9">
    <source>
        <dbReference type="Proteomes" id="UP000187283"/>
    </source>
</evidence>
<dbReference type="PROSITE" id="PS50222">
    <property type="entry name" value="EF_HAND_2"/>
    <property type="match status" value="1"/>
</dbReference>
<feature type="compositionally biased region" description="Polar residues" evidence="4">
    <location>
        <begin position="372"/>
        <end position="398"/>
    </location>
</feature>
<keyword evidence="2" id="KW-0106">Calcium</keyword>
<feature type="compositionally biased region" description="Polar residues" evidence="4">
    <location>
        <begin position="238"/>
        <end position="252"/>
    </location>
</feature>
<feature type="region of interest" description="Disordered" evidence="4">
    <location>
        <begin position="193"/>
        <end position="316"/>
    </location>
</feature>
<dbReference type="InterPro" id="IPR036028">
    <property type="entry name" value="SH3-like_dom_sf"/>
</dbReference>
<dbReference type="OrthoDB" id="1716625at2759"/>
<comment type="caution">
    <text evidence="8">The sequence shown here is derived from an EMBL/GenBank/DDBJ whole genome shotgun (WGS) entry which is preliminary data.</text>
</comment>
<feature type="region of interest" description="Disordered" evidence="4">
    <location>
        <begin position="330"/>
        <end position="398"/>
    </location>
</feature>
<dbReference type="Pfam" id="PF14604">
    <property type="entry name" value="SH3_9"/>
    <property type="match status" value="1"/>
</dbReference>
<dbReference type="InterPro" id="IPR001452">
    <property type="entry name" value="SH3_domain"/>
</dbReference>
<dbReference type="InterPro" id="IPR002048">
    <property type="entry name" value="EF_hand_dom"/>
</dbReference>
<keyword evidence="9" id="KW-1185">Reference proteome</keyword>
<evidence type="ECO:0000313" key="8">
    <source>
        <dbReference type="EMBL" id="OMJ22270.1"/>
    </source>
</evidence>
<keyword evidence="1 3" id="KW-0728">SH3 domain</keyword>
<dbReference type="Gene3D" id="1.10.238.10">
    <property type="entry name" value="EF-hand"/>
    <property type="match status" value="1"/>
</dbReference>
<feature type="compositionally biased region" description="Low complexity" evidence="4">
    <location>
        <begin position="290"/>
        <end position="304"/>
    </location>
</feature>
<feature type="region of interest" description="Disordered" evidence="4">
    <location>
        <begin position="411"/>
        <end position="472"/>
    </location>
</feature>
<dbReference type="STRING" id="133412.A0A1R1Y607"/>
<dbReference type="Pfam" id="PF12763">
    <property type="entry name" value="EH"/>
    <property type="match status" value="1"/>
</dbReference>
<dbReference type="Gene3D" id="2.30.30.40">
    <property type="entry name" value="SH3 Domains"/>
    <property type="match status" value="1"/>
</dbReference>
<feature type="domain" description="EF-hand" evidence="7">
    <location>
        <begin position="555"/>
        <end position="590"/>
    </location>
</feature>
<feature type="compositionally biased region" description="Polar residues" evidence="4">
    <location>
        <begin position="337"/>
        <end position="364"/>
    </location>
</feature>
<evidence type="ECO:0000256" key="1">
    <source>
        <dbReference type="ARBA" id="ARBA00022443"/>
    </source>
</evidence>
<proteinExistence type="predicted"/>
<name>A0A1R1Y607_9FUNG</name>
<evidence type="ECO:0000256" key="2">
    <source>
        <dbReference type="ARBA" id="ARBA00022837"/>
    </source>
</evidence>
<dbReference type="PROSITE" id="PS50031">
    <property type="entry name" value="EH"/>
    <property type="match status" value="1"/>
</dbReference>
<feature type="domain" description="EH" evidence="6">
    <location>
        <begin position="522"/>
        <end position="587"/>
    </location>
</feature>
<dbReference type="PROSITE" id="PS00018">
    <property type="entry name" value="EF_HAND_1"/>
    <property type="match status" value="1"/>
</dbReference>
<dbReference type="SMART" id="SM00027">
    <property type="entry name" value="EH"/>
    <property type="match status" value="1"/>
</dbReference>
<feature type="domain" description="SH3" evidence="5">
    <location>
        <begin position="1"/>
        <end position="60"/>
    </location>
</feature>
<dbReference type="GO" id="GO:0005509">
    <property type="term" value="F:calcium ion binding"/>
    <property type="evidence" value="ECO:0007669"/>
    <property type="project" value="InterPro"/>
</dbReference>
<dbReference type="EMBL" id="LSSN01000805">
    <property type="protein sequence ID" value="OMJ22270.1"/>
    <property type="molecule type" value="Genomic_DNA"/>
</dbReference>
<evidence type="ECO:0000259" key="6">
    <source>
        <dbReference type="PROSITE" id="PS50031"/>
    </source>
</evidence>
<protein>
    <submittedName>
        <fullName evidence="8">Uncharacterized protein</fullName>
    </submittedName>
</protein>
<feature type="compositionally biased region" description="Polar residues" evidence="4">
    <location>
        <begin position="463"/>
        <end position="472"/>
    </location>
</feature>
<organism evidence="8 9">
    <name type="scientific">Smittium culicis</name>
    <dbReference type="NCBI Taxonomy" id="133412"/>
    <lineage>
        <taxon>Eukaryota</taxon>
        <taxon>Fungi</taxon>
        <taxon>Fungi incertae sedis</taxon>
        <taxon>Zoopagomycota</taxon>
        <taxon>Kickxellomycotina</taxon>
        <taxon>Harpellomycetes</taxon>
        <taxon>Harpellales</taxon>
        <taxon>Legeriomycetaceae</taxon>
        <taxon>Smittium</taxon>
    </lineage>
</organism>
<dbReference type="GO" id="GO:0005886">
    <property type="term" value="C:plasma membrane"/>
    <property type="evidence" value="ECO:0007669"/>
    <property type="project" value="TreeGrafter"/>
</dbReference>
<evidence type="ECO:0000259" key="5">
    <source>
        <dbReference type="PROSITE" id="PS50002"/>
    </source>
</evidence>
<accession>A0A1R1Y607</accession>
<dbReference type="PROSITE" id="PS50002">
    <property type="entry name" value="SH3"/>
    <property type="match status" value="1"/>
</dbReference>
<dbReference type="Proteomes" id="UP000187283">
    <property type="component" value="Unassembled WGS sequence"/>
</dbReference>
<evidence type="ECO:0000256" key="4">
    <source>
        <dbReference type="SAM" id="MobiDB-lite"/>
    </source>
</evidence>
<evidence type="ECO:0000259" key="7">
    <source>
        <dbReference type="PROSITE" id="PS50222"/>
    </source>
</evidence>
<feature type="compositionally biased region" description="Polar residues" evidence="4">
    <location>
        <begin position="102"/>
        <end position="124"/>
    </location>
</feature>
<dbReference type="SUPFAM" id="SSF47473">
    <property type="entry name" value="EF-hand"/>
    <property type="match status" value="1"/>
</dbReference>
<dbReference type="InterPro" id="IPR011992">
    <property type="entry name" value="EF-hand-dom_pair"/>
</dbReference>
<dbReference type="InterPro" id="IPR000261">
    <property type="entry name" value="EH_dom"/>
</dbReference>
<dbReference type="PANTHER" id="PTHR11216">
    <property type="entry name" value="EH DOMAIN"/>
    <property type="match status" value="1"/>
</dbReference>
<dbReference type="GO" id="GO:0005737">
    <property type="term" value="C:cytoplasm"/>
    <property type="evidence" value="ECO:0007669"/>
    <property type="project" value="TreeGrafter"/>
</dbReference>
<dbReference type="AlphaFoldDB" id="A0A1R1Y607"/>
<feature type="region of interest" description="Disordered" evidence="4">
    <location>
        <begin position="102"/>
        <end position="181"/>
    </location>
</feature>
<feature type="compositionally biased region" description="Low complexity" evidence="4">
    <location>
        <begin position="433"/>
        <end position="451"/>
    </location>
</feature>
<evidence type="ECO:0000256" key="3">
    <source>
        <dbReference type="PROSITE-ProRule" id="PRU00192"/>
    </source>
</evidence>
<dbReference type="InterPro" id="IPR018247">
    <property type="entry name" value="EF_Hand_1_Ca_BS"/>
</dbReference>
<reference evidence="8 9" key="1">
    <citation type="submission" date="2017-01" db="EMBL/GenBank/DDBJ databases">
        <authorList>
            <person name="Mah S.A."/>
            <person name="Swanson W.J."/>
            <person name="Moy G.W."/>
            <person name="Vacquier V.D."/>
        </authorList>
    </citation>
    <scope>NUCLEOTIDE SEQUENCE [LARGE SCALE GENOMIC DNA]</scope>
    <source>
        <strain evidence="8 9">GSMNP</strain>
    </source>
</reference>
<gene>
    <name evidence="8" type="ORF">AYI70_g2982</name>
</gene>
<dbReference type="GO" id="GO:0016197">
    <property type="term" value="P:endosomal transport"/>
    <property type="evidence" value="ECO:0007669"/>
    <property type="project" value="TreeGrafter"/>
</dbReference>
<dbReference type="GO" id="GO:0006897">
    <property type="term" value="P:endocytosis"/>
    <property type="evidence" value="ECO:0007669"/>
    <property type="project" value="TreeGrafter"/>
</dbReference>
<sequence length="612" mass="67270">MKYIAIASCKADNPGELDFFKDQILINVKSSEEPGWLIGTLEGTEITGLFPENYVEVLKSPDSSTIKDNLSSSQIKDPLSQINALKSELIYENIPDSKTNAISKAQSHSVRNATPARETTYSKNIKNKIEAFSKQESNSPKITTLEKPKPKPNPKPSTIPVLMKNSANSTEKEKSPTPIQSVKDLSKAFNSAEISKSSSQQSLTIKASVPLKDPPSVPSKPSDLAPKPPLNKKPLNNISSKTISQNQNSLIKPSTDKVAPNLKPKFLTPKPSTASTNTNKDVKTGEFTISSSSQNKGSSTNSSNIEKPTENPFSTASMDIFTKRILESPKGTIDSPIFNSNETSAQSSRTAKNQTNELNRSSPASYGHSRTKNSPSPHNSENPLSSNHNQNTNESFSTKPFSKQEINQAFSVNKQDIPPSLPKRSLTTKLDNKSANSINSSASPFSSNRSLSTRKPSPPVPSRVNTNESTDSTLSQVYEKTFESTGTFGGTIPINQENDNYVNVDIGSKFPNGILAKLGDGECQRYIYLFNKLTKKKANYLSQPQVLPILTKTTLKAPEIERVWQMADLDRDNKLSKCEFILMMWLVDFFIIHGFVPNELFSDDLSVAFSYQ</sequence>
<dbReference type="SMART" id="SM00326">
    <property type="entry name" value="SH3"/>
    <property type="match status" value="1"/>
</dbReference>
<dbReference type="SUPFAM" id="SSF50044">
    <property type="entry name" value="SH3-domain"/>
    <property type="match status" value="1"/>
</dbReference>
<feature type="compositionally biased region" description="Polar residues" evidence="4">
    <location>
        <begin position="270"/>
        <end position="279"/>
    </location>
</feature>